<dbReference type="EMBL" id="JAFBCY010000001">
    <property type="protein sequence ID" value="MBM7849822.1"/>
    <property type="molecule type" value="Genomic_DNA"/>
</dbReference>
<sequence length="395" mass="42352">MTVPDRRPALTTPSRRALAVPPFLAMEVMRDARVRVAAGETIRHLEVGQPSAPAPKAAAEAAMRMIAAGDVGYTEALGRPSLRARIARHYRETYDVAVAPERVVVTTGSSGGFALAFLAAFEPGARVAIPSPGYPAYRAILTALDLTPVELATGPASRWALTAEMVAAAHAEQPLAGVLAMSPANPTGVMTLAPDLADLAETCRKLGIWLVSDEIYHGLTYEAPAATALAFDDDAIVVNSFSKYYAMTGWRIGWLVLPERLVRVVEPLAQNLFISAPTLSQGAAEAALDDRETCEAYRQAYAVNRAMLLERLPRMGLDEILPLDGAFYAYVGVGRFSNDSTAFAKALLAEAGVALTPGVDFDRERGHAYVRMSFAGAEAEIADALDRIARWLPKR</sequence>
<reference evidence="10 11" key="2">
    <citation type="submission" date="2021-01" db="EMBL/GenBank/DDBJ databases">
        <title>Genomic Encyclopedia of Type Strains, Phase IV (KMG-IV): sequencing the most valuable type-strain genomes for metagenomic binning, comparative biology and taxonomic classification.</title>
        <authorList>
            <person name="Goeker M."/>
        </authorList>
    </citation>
    <scope>NUCLEOTIDE SEQUENCE [LARGE SCALE GENOMIC DNA]</scope>
    <source>
        <strain evidence="10 11">DSM 6130</strain>
    </source>
</reference>
<comment type="caution">
    <text evidence="9">The sequence shown here is derived from an EMBL/GenBank/DDBJ whole genome shotgun (WGS) entry which is preliminary data.</text>
</comment>
<reference evidence="9" key="1">
    <citation type="journal article" date="2014" name="Int. J. Syst. Evol. Microbiol.">
        <title>Complete genome sequence of Corynebacterium casei LMG S-19264T (=DSM 44701T), isolated from a smear-ripened cheese.</title>
        <authorList>
            <consortium name="US DOE Joint Genome Institute (JGI-PGF)"/>
            <person name="Walter F."/>
            <person name="Albersmeier A."/>
            <person name="Kalinowski J."/>
            <person name="Ruckert C."/>
        </authorList>
    </citation>
    <scope>NUCLEOTIDE SEQUENCE</scope>
    <source>
        <strain evidence="9">VKM B-1606</strain>
    </source>
</reference>
<dbReference type="CDD" id="cd00609">
    <property type="entry name" value="AAT_like"/>
    <property type="match status" value="1"/>
</dbReference>
<evidence type="ECO:0000256" key="1">
    <source>
        <dbReference type="ARBA" id="ARBA00001933"/>
    </source>
</evidence>
<accession>A0A9W6IRD3</accession>
<dbReference type="GO" id="GO:0006520">
    <property type="term" value="P:amino acid metabolic process"/>
    <property type="evidence" value="ECO:0007669"/>
    <property type="project" value="InterPro"/>
</dbReference>
<dbReference type="Proteomes" id="UP001143400">
    <property type="component" value="Unassembled WGS sequence"/>
</dbReference>
<dbReference type="PROSITE" id="PS00105">
    <property type="entry name" value="AA_TRANSFER_CLASS_1"/>
    <property type="match status" value="1"/>
</dbReference>
<evidence type="ECO:0000256" key="7">
    <source>
        <dbReference type="RuleBase" id="RU000481"/>
    </source>
</evidence>
<evidence type="ECO:0000313" key="11">
    <source>
        <dbReference type="Proteomes" id="UP000758856"/>
    </source>
</evidence>
<dbReference type="InterPro" id="IPR050596">
    <property type="entry name" value="AspAT/PAT-like"/>
</dbReference>
<dbReference type="Pfam" id="PF00155">
    <property type="entry name" value="Aminotran_1_2"/>
    <property type="match status" value="1"/>
</dbReference>
<keyword evidence="3 7" id="KW-0032">Aminotransferase</keyword>
<organism evidence="9 12">
    <name type="scientific">Methylopila capsulata</name>
    <dbReference type="NCBI Taxonomy" id="61654"/>
    <lineage>
        <taxon>Bacteria</taxon>
        <taxon>Pseudomonadati</taxon>
        <taxon>Pseudomonadota</taxon>
        <taxon>Alphaproteobacteria</taxon>
        <taxon>Hyphomicrobiales</taxon>
        <taxon>Methylopilaceae</taxon>
        <taxon>Methylopila</taxon>
    </lineage>
</organism>
<keyword evidence="11" id="KW-1185">Reference proteome</keyword>
<gene>
    <name evidence="9" type="primary">aspB</name>
    <name evidence="9" type="ORF">GCM10008170_11310</name>
    <name evidence="10" type="ORF">JOD31_000034</name>
</gene>
<comment type="similarity">
    <text evidence="2 7">Belongs to the class-I pyridoxal-phosphate-dependent aminotransferase family.</text>
</comment>
<dbReference type="PANTHER" id="PTHR46383">
    <property type="entry name" value="ASPARTATE AMINOTRANSFERASE"/>
    <property type="match status" value="1"/>
</dbReference>
<name>A0A9W6IRD3_9HYPH</name>
<dbReference type="PANTHER" id="PTHR46383:SF2">
    <property type="entry name" value="AMINOTRANSFERASE"/>
    <property type="match status" value="1"/>
</dbReference>
<evidence type="ECO:0000313" key="12">
    <source>
        <dbReference type="Proteomes" id="UP001143400"/>
    </source>
</evidence>
<dbReference type="RefSeq" id="WP_204948307.1">
    <property type="nucleotide sequence ID" value="NZ_BSFF01000002.1"/>
</dbReference>
<dbReference type="GO" id="GO:0004069">
    <property type="term" value="F:L-aspartate:2-oxoglutarate aminotransferase activity"/>
    <property type="evidence" value="ECO:0007669"/>
    <property type="project" value="UniProtKB-EC"/>
</dbReference>
<feature type="domain" description="Aminotransferase class I/classII large" evidence="8">
    <location>
        <begin position="45"/>
        <end position="388"/>
    </location>
</feature>
<evidence type="ECO:0000313" key="10">
    <source>
        <dbReference type="EMBL" id="MBM7849822.1"/>
    </source>
</evidence>
<dbReference type="EC" id="2.6.1.-" evidence="7"/>
<evidence type="ECO:0000256" key="3">
    <source>
        <dbReference type="ARBA" id="ARBA00022576"/>
    </source>
</evidence>
<proteinExistence type="inferred from homology"/>
<evidence type="ECO:0000256" key="4">
    <source>
        <dbReference type="ARBA" id="ARBA00022679"/>
    </source>
</evidence>
<reference evidence="9" key="3">
    <citation type="submission" date="2023-01" db="EMBL/GenBank/DDBJ databases">
        <authorList>
            <person name="Sun Q."/>
            <person name="Evtushenko L."/>
        </authorList>
    </citation>
    <scope>NUCLEOTIDE SEQUENCE</scope>
    <source>
        <strain evidence="9">VKM B-1606</strain>
    </source>
</reference>
<dbReference type="AlphaFoldDB" id="A0A9W6IRD3"/>
<evidence type="ECO:0000259" key="8">
    <source>
        <dbReference type="Pfam" id="PF00155"/>
    </source>
</evidence>
<dbReference type="GO" id="GO:0030170">
    <property type="term" value="F:pyridoxal phosphate binding"/>
    <property type="evidence" value="ECO:0007669"/>
    <property type="project" value="InterPro"/>
</dbReference>
<dbReference type="Gene3D" id="3.40.640.10">
    <property type="entry name" value="Type I PLP-dependent aspartate aminotransferase-like (Major domain)"/>
    <property type="match status" value="1"/>
</dbReference>
<dbReference type="InterPro" id="IPR004839">
    <property type="entry name" value="Aminotransferase_I/II_large"/>
</dbReference>
<keyword evidence="5" id="KW-0663">Pyridoxal phosphate</keyword>
<evidence type="ECO:0000256" key="2">
    <source>
        <dbReference type="ARBA" id="ARBA00007441"/>
    </source>
</evidence>
<evidence type="ECO:0000313" key="9">
    <source>
        <dbReference type="EMBL" id="GLK55112.1"/>
    </source>
</evidence>
<protein>
    <recommendedName>
        <fullName evidence="7">Aminotransferase</fullName>
        <ecNumber evidence="7">2.6.1.-</ecNumber>
    </recommendedName>
</protein>
<dbReference type="EMBL" id="BSFF01000002">
    <property type="protein sequence ID" value="GLK55112.1"/>
    <property type="molecule type" value="Genomic_DNA"/>
</dbReference>
<evidence type="ECO:0000256" key="5">
    <source>
        <dbReference type="ARBA" id="ARBA00022898"/>
    </source>
</evidence>
<keyword evidence="4 7" id="KW-0808">Transferase</keyword>
<dbReference type="InterPro" id="IPR015424">
    <property type="entry name" value="PyrdxlP-dep_Trfase"/>
</dbReference>
<comment type="cofactor">
    <cofactor evidence="1 7">
        <name>pyridoxal 5'-phosphate</name>
        <dbReference type="ChEBI" id="CHEBI:597326"/>
    </cofactor>
</comment>
<evidence type="ECO:0000256" key="6">
    <source>
        <dbReference type="ARBA" id="ARBA00049185"/>
    </source>
</evidence>
<dbReference type="Proteomes" id="UP000758856">
    <property type="component" value="Unassembled WGS sequence"/>
</dbReference>
<comment type="catalytic activity">
    <reaction evidence="6">
        <text>L-aspartate + 2-oxoglutarate = oxaloacetate + L-glutamate</text>
        <dbReference type="Rhea" id="RHEA:21824"/>
        <dbReference type="ChEBI" id="CHEBI:16452"/>
        <dbReference type="ChEBI" id="CHEBI:16810"/>
        <dbReference type="ChEBI" id="CHEBI:29985"/>
        <dbReference type="ChEBI" id="CHEBI:29991"/>
        <dbReference type="EC" id="2.6.1.1"/>
    </reaction>
</comment>
<dbReference type="InterPro" id="IPR004838">
    <property type="entry name" value="NHTrfase_class1_PyrdxlP-BS"/>
</dbReference>
<dbReference type="InterPro" id="IPR015421">
    <property type="entry name" value="PyrdxlP-dep_Trfase_major"/>
</dbReference>
<dbReference type="SUPFAM" id="SSF53383">
    <property type="entry name" value="PLP-dependent transferases"/>
    <property type="match status" value="1"/>
</dbReference>